<accession>A0A1F5H3M1</accession>
<proteinExistence type="predicted"/>
<evidence type="ECO:0000256" key="2">
    <source>
        <dbReference type="SAM" id="MobiDB-lite"/>
    </source>
</evidence>
<feature type="region of interest" description="Disordered" evidence="2">
    <location>
        <begin position="198"/>
        <end position="232"/>
    </location>
</feature>
<sequence length="232" mass="26415">MRFVSACLLVFLVFLITAILPVFAHEDHSLPEATEGQINEALAKTAPLRFLPSHSLYFVISLKEKINRFFQPSSLERAKFDFVVSGKRLKESYILLSQNDVRRASRALVDYSKRLTKMNEQIEKARSQNQDVAVVTFEIAEGLRNHEVLLYAISKKWELIGDSYNFDENLSLSVLRFIETVKVLDNIKPGIKDRFKTATSAAFERKPTPTPSPASSEFPETSSTARPKRIIY</sequence>
<gene>
    <name evidence="5" type="ORF">A3B54_04925</name>
</gene>
<organism evidence="5 6">
    <name type="scientific">Candidatus Curtissbacteria bacterium RIFCSPLOWO2_01_FULL_42_50</name>
    <dbReference type="NCBI Taxonomy" id="1797730"/>
    <lineage>
        <taxon>Bacteria</taxon>
        <taxon>Candidatus Curtissiibacteriota</taxon>
    </lineage>
</organism>
<reference evidence="5 6" key="1">
    <citation type="journal article" date="2016" name="Nat. Commun.">
        <title>Thousands of microbial genomes shed light on interconnected biogeochemical processes in an aquifer system.</title>
        <authorList>
            <person name="Anantharaman K."/>
            <person name="Brown C.T."/>
            <person name="Hug L.A."/>
            <person name="Sharon I."/>
            <person name="Castelle C.J."/>
            <person name="Probst A.J."/>
            <person name="Thomas B.C."/>
            <person name="Singh A."/>
            <person name="Wilkins M.J."/>
            <person name="Karaoz U."/>
            <person name="Brodie E.L."/>
            <person name="Williams K.H."/>
            <person name="Hubbard S.S."/>
            <person name="Banfield J.F."/>
        </authorList>
    </citation>
    <scope>NUCLEOTIDE SEQUENCE [LARGE SCALE GENOMIC DNA]</scope>
</reference>
<evidence type="ECO:0000259" key="4">
    <source>
        <dbReference type="Pfam" id="PF18915"/>
    </source>
</evidence>
<evidence type="ECO:0000313" key="5">
    <source>
        <dbReference type="EMBL" id="OGD98756.1"/>
    </source>
</evidence>
<comment type="caution">
    <text evidence="5">The sequence shown here is derived from an EMBL/GenBank/DDBJ whole genome shotgun (WGS) entry which is preliminary data.</text>
</comment>
<dbReference type="InterPro" id="IPR043725">
    <property type="entry name" value="DUF5667"/>
</dbReference>
<dbReference type="EMBL" id="MFBT01000032">
    <property type="protein sequence ID" value="OGD98756.1"/>
    <property type="molecule type" value="Genomic_DNA"/>
</dbReference>
<dbReference type="Pfam" id="PF18915">
    <property type="entry name" value="DUF5667"/>
    <property type="match status" value="1"/>
</dbReference>
<feature type="compositionally biased region" description="Polar residues" evidence="2">
    <location>
        <begin position="213"/>
        <end position="225"/>
    </location>
</feature>
<evidence type="ECO:0000256" key="1">
    <source>
        <dbReference type="SAM" id="Coils"/>
    </source>
</evidence>
<name>A0A1F5H3M1_9BACT</name>
<protein>
    <recommendedName>
        <fullName evidence="4">DUF5667 domain-containing protein</fullName>
    </recommendedName>
</protein>
<dbReference type="Proteomes" id="UP000177039">
    <property type="component" value="Unassembled WGS sequence"/>
</dbReference>
<feature type="domain" description="DUF5667" evidence="4">
    <location>
        <begin position="51"/>
        <end position="132"/>
    </location>
</feature>
<feature type="signal peptide" evidence="3">
    <location>
        <begin position="1"/>
        <end position="24"/>
    </location>
</feature>
<feature type="coiled-coil region" evidence="1">
    <location>
        <begin position="101"/>
        <end position="128"/>
    </location>
</feature>
<keyword evidence="3" id="KW-0732">Signal</keyword>
<keyword evidence="1" id="KW-0175">Coiled coil</keyword>
<evidence type="ECO:0000256" key="3">
    <source>
        <dbReference type="SAM" id="SignalP"/>
    </source>
</evidence>
<evidence type="ECO:0000313" key="6">
    <source>
        <dbReference type="Proteomes" id="UP000177039"/>
    </source>
</evidence>
<feature type="chain" id="PRO_5009518753" description="DUF5667 domain-containing protein" evidence="3">
    <location>
        <begin position="25"/>
        <end position="232"/>
    </location>
</feature>
<dbReference type="AlphaFoldDB" id="A0A1F5H3M1"/>